<dbReference type="AlphaFoldDB" id="A0A2S6I6N1"/>
<feature type="coiled-coil region" evidence="1">
    <location>
        <begin position="45"/>
        <end position="72"/>
    </location>
</feature>
<evidence type="ECO:0000256" key="2">
    <source>
        <dbReference type="SAM" id="Phobius"/>
    </source>
</evidence>
<gene>
    <name evidence="3" type="ORF">CLV84_0078</name>
</gene>
<dbReference type="Proteomes" id="UP000237662">
    <property type="component" value="Unassembled WGS sequence"/>
</dbReference>
<sequence length="368" mass="40386">MQLYTDFVYWLTVQPTNYLLILAIIGLLLFTVGLILGYLLQRGKTNKALRKLALAEREKAEMQQKLAAGDAEQNTLARQLVKITTEKDDTLVQLREVSGNLGKISADLRKLQATNEQLSATNQTYATTIEDLNDQVIGLKTRNEQLLKGIDGETFAPGAGATNPSPNALEALERRLRILEDRLADKPDTGGDPPVDLGKPRHRVRIGTAEVPFEGQRDDLMRIHAIGPFNQSQLNNAGVYTYRQIANWTDEDLADYAARIGYVADIMREEDWIGQARNLADSIASGAAIVEPRAPDPTDLTVIDGIDPKVAGILKEAGVKDLTTLAETPVDELRAMLEQAGEANAVHRSADWPEQAALIVADLTERSV</sequence>
<keyword evidence="4" id="KW-1185">Reference proteome</keyword>
<accession>A0A2S6I6N1</accession>
<evidence type="ECO:0000256" key="1">
    <source>
        <dbReference type="SAM" id="Coils"/>
    </source>
</evidence>
<reference evidence="3 4" key="1">
    <citation type="submission" date="2018-02" db="EMBL/GenBank/DDBJ databases">
        <title>Genomic Encyclopedia of Archaeal and Bacterial Type Strains, Phase II (KMG-II): from individual species to whole genera.</title>
        <authorList>
            <person name="Goeker M."/>
        </authorList>
    </citation>
    <scope>NUCLEOTIDE SEQUENCE [LARGE SCALE GENOMIC DNA]</scope>
    <source>
        <strain evidence="3 4">DSM 29526</strain>
    </source>
</reference>
<dbReference type="RefSeq" id="WP_104417762.1">
    <property type="nucleotide sequence ID" value="NZ_PTJC01000005.1"/>
</dbReference>
<keyword evidence="2" id="KW-1133">Transmembrane helix</keyword>
<keyword evidence="2" id="KW-0812">Transmembrane</keyword>
<protein>
    <submittedName>
        <fullName evidence="3">Uncharacterized protein</fullName>
    </submittedName>
</protein>
<comment type="caution">
    <text evidence="3">The sequence shown here is derived from an EMBL/GenBank/DDBJ whole genome shotgun (WGS) entry which is preliminary data.</text>
</comment>
<keyword evidence="2" id="KW-0472">Membrane</keyword>
<evidence type="ECO:0000313" key="3">
    <source>
        <dbReference type="EMBL" id="PPK87144.1"/>
    </source>
</evidence>
<dbReference type="Gene3D" id="1.10.150.20">
    <property type="entry name" value="5' to 3' exonuclease, C-terminal subdomain"/>
    <property type="match status" value="2"/>
</dbReference>
<name>A0A2S6I6N1_9BACT</name>
<dbReference type="Pfam" id="PF14520">
    <property type="entry name" value="HHH_5"/>
    <property type="match status" value="1"/>
</dbReference>
<evidence type="ECO:0000313" key="4">
    <source>
        <dbReference type="Proteomes" id="UP000237662"/>
    </source>
</evidence>
<proteinExistence type="predicted"/>
<dbReference type="EMBL" id="PTJC01000005">
    <property type="protein sequence ID" value="PPK87144.1"/>
    <property type="molecule type" value="Genomic_DNA"/>
</dbReference>
<dbReference type="OrthoDB" id="9807941at2"/>
<organism evidence="3 4">
    <name type="scientific">Neolewinella xylanilytica</name>
    <dbReference type="NCBI Taxonomy" id="1514080"/>
    <lineage>
        <taxon>Bacteria</taxon>
        <taxon>Pseudomonadati</taxon>
        <taxon>Bacteroidota</taxon>
        <taxon>Saprospiria</taxon>
        <taxon>Saprospirales</taxon>
        <taxon>Lewinellaceae</taxon>
        <taxon>Neolewinella</taxon>
    </lineage>
</organism>
<keyword evidence="1" id="KW-0175">Coiled coil</keyword>
<feature type="coiled-coil region" evidence="1">
    <location>
        <begin position="101"/>
        <end position="135"/>
    </location>
</feature>
<feature type="transmembrane region" description="Helical" evidence="2">
    <location>
        <begin position="20"/>
        <end position="40"/>
    </location>
</feature>